<organism evidence="2 3">
    <name type="scientific">Paraburkholderia podalyriae</name>
    <dbReference type="NCBI Taxonomy" id="1938811"/>
    <lineage>
        <taxon>Bacteria</taxon>
        <taxon>Pseudomonadati</taxon>
        <taxon>Pseudomonadota</taxon>
        <taxon>Betaproteobacteria</taxon>
        <taxon>Burkholderiales</taxon>
        <taxon>Burkholderiaceae</taxon>
        <taxon>Paraburkholderia</taxon>
    </lineage>
</organism>
<dbReference type="InterPro" id="IPR011330">
    <property type="entry name" value="Glyco_hydro/deAcase_b/a-brl"/>
</dbReference>
<evidence type="ECO:0000313" key="2">
    <source>
        <dbReference type="EMBL" id="MBC8751684.1"/>
    </source>
</evidence>
<proteinExistence type="predicted"/>
<accession>A0ABR7PZS7</accession>
<dbReference type="RefSeq" id="WP_187638595.1">
    <property type="nucleotide sequence ID" value="NZ_VZQQ01000063.1"/>
</dbReference>
<dbReference type="PANTHER" id="PTHR47561">
    <property type="entry name" value="POLYSACCHARIDE DEACETYLASE FAMILY PROTEIN (AFU_ORTHOLOGUE AFUA_6G05030)"/>
    <property type="match status" value="1"/>
</dbReference>
<reference evidence="2 3" key="1">
    <citation type="submission" date="2019-09" db="EMBL/GenBank/DDBJ databases">
        <title>Paraburkholderia podalyriae sp. nov., A South African Podalyria-associated rhizobium.</title>
        <authorList>
            <person name="Mavima L."/>
            <person name="Beukes C.W."/>
            <person name="Palmer M."/>
            <person name="De Meyer S.E."/>
            <person name="James E.K."/>
            <person name="Maluk M."/>
            <person name="Avontuur J.R."/>
            <person name="Chan W.Y."/>
            <person name="Venter S.N."/>
            <person name="Steenkamp E.T."/>
        </authorList>
    </citation>
    <scope>NUCLEOTIDE SEQUENCE [LARGE SCALE GENOMIC DNA]</scope>
    <source>
        <strain evidence="2 3">WC7.3b</strain>
    </source>
</reference>
<name>A0ABR7PZS7_9BURK</name>
<evidence type="ECO:0000259" key="1">
    <source>
        <dbReference type="PROSITE" id="PS51677"/>
    </source>
</evidence>
<dbReference type="PANTHER" id="PTHR47561:SF1">
    <property type="entry name" value="POLYSACCHARIDE DEACETYLASE FAMILY PROTEIN (AFU_ORTHOLOGUE AFUA_6G05030)"/>
    <property type="match status" value="1"/>
</dbReference>
<evidence type="ECO:0000313" key="3">
    <source>
        <dbReference type="Proteomes" id="UP000736373"/>
    </source>
</evidence>
<keyword evidence="3" id="KW-1185">Reference proteome</keyword>
<gene>
    <name evidence="2" type="ORF">F6X42_35810</name>
</gene>
<dbReference type="InterPro" id="IPR037950">
    <property type="entry name" value="PgdA-like"/>
</dbReference>
<sequence>MTTAILSFDFDALAIWMSTFKQVTPTPLSRGEYGATVGMPRILEMLDRRGVKATFFVPAHTARTFPQLTRRLVDTGHEVGVHGLIHETPVGLSLDEERSALHESIAILADITGKRPVGYRSPAWDLSENTIALLEEAGLIYDSSLMAGDFKPFFARKGDVMSAEMFQFGTDSDVLEFPVAWELDDFPYFQFVTKPINQGLRLTEDVLSLWKGEFDTANEEEGVFTLTNHPEIIGRGPRVKMLEQLIAYMQSKSDVKFMTMGEAALEIRHSA</sequence>
<dbReference type="SUPFAM" id="SSF88713">
    <property type="entry name" value="Glycoside hydrolase/deacetylase"/>
    <property type="match status" value="1"/>
</dbReference>
<protein>
    <submittedName>
        <fullName evidence="2">Polysaccharide deacetylase</fullName>
    </submittedName>
</protein>
<dbReference type="CDD" id="cd10938">
    <property type="entry name" value="CE4_HpPgdA_like"/>
    <property type="match status" value="1"/>
</dbReference>
<comment type="caution">
    <text evidence="2">The sequence shown here is derived from an EMBL/GenBank/DDBJ whole genome shotgun (WGS) entry which is preliminary data.</text>
</comment>
<dbReference type="PROSITE" id="PS51677">
    <property type="entry name" value="NODB"/>
    <property type="match status" value="1"/>
</dbReference>
<feature type="domain" description="NodB homology" evidence="1">
    <location>
        <begin position="25"/>
        <end position="258"/>
    </location>
</feature>
<dbReference type="Gene3D" id="3.20.20.370">
    <property type="entry name" value="Glycoside hydrolase/deacetylase"/>
    <property type="match status" value="1"/>
</dbReference>
<dbReference type="Proteomes" id="UP000736373">
    <property type="component" value="Unassembled WGS sequence"/>
</dbReference>
<dbReference type="InterPro" id="IPR002509">
    <property type="entry name" value="NODB_dom"/>
</dbReference>
<dbReference type="Pfam" id="PF01522">
    <property type="entry name" value="Polysacc_deac_1"/>
    <property type="match status" value="1"/>
</dbReference>
<dbReference type="EMBL" id="VZQQ01000063">
    <property type="protein sequence ID" value="MBC8751684.1"/>
    <property type="molecule type" value="Genomic_DNA"/>
</dbReference>